<protein>
    <submittedName>
        <fullName evidence="9">Multisubunit sodium/proton antiporter MrpB subunit</fullName>
    </submittedName>
</protein>
<dbReference type="Proteomes" id="UP000285120">
    <property type="component" value="Unassembled WGS sequence"/>
</dbReference>
<keyword evidence="6 7" id="KW-0472">Membrane</keyword>
<dbReference type="InterPro" id="IPR050622">
    <property type="entry name" value="CPA3_antiporter_subunitB"/>
</dbReference>
<feature type="transmembrane region" description="Helical" evidence="7">
    <location>
        <begin position="7"/>
        <end position="29"/>
    </location>
</feature>
<name>A0A419V4P5_9BACL</name>
<evidence type="ECO:0000256" key="5">
    <source>
        <dbReference type="ARBA" id="ARBA00022989"/>
    </source>
</evidence>
<evidence type="ECO:0000256" key="3">
    <source>
        <dbReference type="ARBA" id="ARBA00022475"/>
    </source>
</evidence>
<evidence type="ECO:0000313" key="9">
    <source>
        <dbReference type="EMBL" id="RKD73455.1"/>
    </source>
</evidence>
<keyword evidence="4 7" id="KW-0812">Transmembrane</keyword>
<evidence type="ECO:0000256" key="1">
    <source>
        <dbReference type="ARBA" id="ARBA00004651"/>
    </source>
</evidence>
<feature type="transmembrane region" description="Helical" evidence="7">
    <location>
        <begin position="67"/>
        <end position="90"/>
    </location>
</feature>
<evidence type="ECO:0000256" key="7">
    <source>
        <dbReference type="SAM" id="Phobius"/>
    </source>
</evidence>
<dbReference type="RefSeq" id="WP_120192948.1">
    <property type="nucleotide sequence ID" value="NZ_RAPK01000008.1"/>
</dbReference>
<dbReference type="GO" id="GO:0005886">
    <property type="term" value="C:plasma membrane"/>
    <property type="evidence" value="ECO:0007669"/>
    <property type="project" value="UniProtKB-SubCell"/>
</dbReference>
<dbReference type="EMBL" id="RAPK01000008">
    <property type="protein sequence ID" value="RKD73455.1"/>
    <property type="molecule type" value="Genomic_DNA"/>
</dbReference>
<keyword evidence="5 7" id="KW-1133">Transmembrane helix</keyword>
<evidence type="ECO:0000313" key="10">
    <source>
        <dbReference type="Proteomes" id="UP000285120"/>
    </source>
</evidence>
<comment type="caution">
    <text evidence="9">The sequence shown here is derived from an EMBL/GenBank/DDBJ whole genome shotgun (WGS) entry which is preliminary data.</text>
</comment>
<comment type="subcellular location">
    <subcellularLocation>
        <location evidence="1">Cell membrane</location>
        <topology evidence="1">Multi-pass membrane protein</topology>
    </subcellularLocation>
</comment>
<dbReference type="OrthoDB" id="9798859at2"/>
<comment type="similarity">
    <text evidence="2">Belongs to the CPA3 antiporters (TC 2.A.63) subunit B family.</text>
</comment>
<sequence length="145" mass="15776">MKINDVILQTVTKIVTFIILTFAIYLFFAGHHNPGGGFIGGLVISSALILMLLAFDIETVTQTLPINYKVITGLGVLVSLFTGMASFVFHVPFLSQAHLHFYMPIVNEEINIATTIIFEIGVAMAVVGTTMTVIVSISRNKGDEE</sequence>
<evidence type="ECO:0000256" key="6">
    <source>
        <dbReference type="ARBA" id="ARBA00023136"/>
    </source>
</evidence>
<evidence type="ECO:0000259" key="8">
    <source>
        <dbReference type="Pfam" id="PF04039"/>
    </source>
</evidence>
<accession>A0A419V4P5</accession>
<reference evidence="9 10" key="1">
    <citation type="submission" date="2018-09" db="EMBL/GenBank/DDBJ databases">
        <title>Genomic Encyclopedia of Archaeal and Bacterial Type Strains, Phase II (KMG-II): from individual species to whole genera.</title>
        <authorList>
            <person name="Goeker M."/>
        </authorList>
    </citation>
    <scope>NUCLEOTIDE SEQUENCE [LARGE SCALE GENOMIC DNA]</scope>
    <source>
        <strain evidence="9 10">DSM 17008</strain>
    </source>
</reference>
<feature type="domain" description="Na+/H+ antiporter MnhB subunit-related protein" evidence="8">
    <location>
        <begin position="7"/>
        <end position="132"/>
    </location>
</feature>
<proteinExistence type="inferred from homology"/>
<dbReference type="PANTHER" id="PTHR33932:SF4">
    <property type="entry name" value="NA(+)_H(+) ANTIPORTER SUBUNIT B"/>
    <property type="match status" value="1"/>
</dbReference>
<evidence type="ECO:0000256" key="2">
    <source>
        <dbReference type="ARBA" id="ARBA00009425"/>
    </source>
</evidence>
<keyword evidence="10" id="KW-1185">Reference proteome</keyword>
<evidence type="ECO:0000256" key="4">
    <source>
        <dbReference type="ARBA" id="ARBA00022692"/>
    </source>
</evidence>
<feature type="transmembrane region" description="Helical" evidence="7">
    <location>
        <begin position="110"/>
        <end position="137"/>
    </location>
</feature>
<gene>
    <name evidence="9" type="ORF">ATL39_1749</name>
</gene>
<dbReference type="NCBIfam" id="NF009223">
    <property type="entry name" value="PRK12573.1"/>
    <property type="match status" value="1"/>
</dbReference>
<dbReference type="PANTHER" id="PTHR33932">
    <property type="entry name" value="NA(+)/H(+) ANTIPORTER SUBUNIT B"/>
    <property type="match status" value="1"/>
</dbReference>
<dbReference type="Pfam" id="PF04039">
    <property type="entry name" value="MnhB"/>
    <property type="match status" value="1"/>
</dbReference>
<organism evidence="9 10">
    <name type="scientific">Sinobaca qinghaiensis</name>
    <dbReference type="NCBI Taxonomy" id="342944"/>
    <lineage>
        <taxon>Bacteria</taxon>
        <taxon>Bacillati</taxon>
        <taxon>Bacillota</taxon>
        <taxon>Bacilli</taxon>
        <taxon>Bacillales</taxon>
        <taxon>Sporolactobacillaceae</taxon>
        <taxon>Sinobaca</taxon>
    </lineage>
</organism>
<feature type="transmembrane region" description="Helical" evidence="7">
    <location>
        <begin position="35"/>
        <end position="55"/>
    </location>
</feature>
<keyword evidence="3" id="KW-1003">Cell membrane</keyword>
<dbReference type="AlphaFoldDB" id="A0A419V4P5"/>
<dbReference type="InterPro" id="IPR007182">
    <property type="entry name" value="MnhB"/>
</dbReference>